<dbReference type="RefSeq" id="WP_235869375.1">
    <property type="nucleotide sequence ID" value="NZ_CANPEU010000005.1"/>
</dbReference>
<name>A0A7W5GR65_9ACTN</name>
<evidence type="ECO:0000256" key="2">
    <source>
        <dbReference type="ARBA" id="ARBA00022679"/>
    </source>
</evidence>
<proteinExistence type="predicted"/>
<dbReference type="GeneID" id="93356318"/>
<dbReference type="AlphaFoldDB" id="A0A7W5GR65"/>
<gene>
    <name evidence="4" type="ORF">FHR31_001811</name>
</gene>
<dbReference type="Pfam" id="PF00588">
    <property type="entry name" value="SpoU_methylase"/>
    <property type="match status" value="1"/>
</dbReference>
<dbReference type="InterPro" id="IPR051259">
    <property type="entry name" value="rRNA_Methyltransferase"/>
</dbReference>
<dbReference type="PANTHER" id="PTHR43191">
    <property type="entry name" value="RRNA METHYLTRANSFERASE 3"/>
    <property type="match status" value="1"/>
</dbReference>
<sequence length="364" mass="36950">MPVIRLQNLEDPRLRVFSSYTDGQLRDGRQMVGLARDVGLAPEALAAGVFVAESRNVIERAMAAGCVPFALLVEECWEAAAAPLLQRLAQGCEGEAASSGAVVVAGAPVASNGGGAKSASVVEAEAGPAPGAEASGGAAPGVGAIGGNVGPGAGARALSAPRTSSPFGDLPMFVATRAQVEELTGFQRTRGPLAAFLRPALLPLEDLLARARRVAVLEGVTNYTNIGAIFRSAAALGVDAVLLDPTCHDPLYRRAARVSMGTVFQVPWGRISALGQEGGGLAQLAAAGFQTVALALADGAIPISDERLNGVERLALVLGNEEHGLAPATIAACDHTAIIPMAHGVDSLNVAAASAVAFWETRAC</sequence>
<dbReference type="GO" id="GO:0032259">
    <property type="term" value="P:methylation"/>
    <property type="evidence" value="ECO:0007669"/>
    <property type="project" value="UniProtKB-KW"/>
</dbReference>
<feature type="domain" description="tRNA/rRNA methyltransferase SpoU type" evidence="3">
    <location>
        <begin position="214"/>
        <end position="358"/>
    </location>
</feature>
<dbReference type="Gene3D" id="3.40.1280.10">
    <property type="match status" value="1"/>
</dbReference>
<dbReference type="InterPro" id="IPR001537">
    <property type="entry name" value="SpoU_MeTrfase"/>
</dbReference>
<dbReference type="EMBL" id="JACHYA010000007">
    <property type="protein sequence ID" value="MBB3171978.1"/>
    <property type="molecule type" value="Genomic_DNA"/>
</dbReference>
<keyword evidence="1 4" id="KW-0489">Methyltransferase</keyword>
<dbReference type="PANTHER" id="PTHR43191:SF12">
    <property type="entry name" value="RRNA METHYLASE"/>
    <property type="match status" value="1"/>
</dbReference>
<reference evidence="4 5" key="1">
    <citation type="submission" date="2020-08" db="EMBL/GenBank/DDBJ databases">
        <title>Sequencing the genomes of 1000 actinobacteria strains.</title>
        <authorList>
            <person name="Klenk H.-P."/>
        </authorList>
    </citation>
    <scope>NUCLEOTIDE SEQUENCE [LARGE SCALE GENOMIC DNA]</scope>
    <source>
        <strain evidence="4 5">DSM 22242</strain>
    </source>
</reference>
<dbReference type="Proteomes" id="UP000530850">
    <property type="component" value="Unassembled WGS sequence"/>
</dbReference>
<dbReference type="GO" id="GO:0003723">
    <property type="term" value="F:RNA binding"/>
    <property type="evidence" value="ECO:0007669"/>
    <property type="project" value="InterPro"/>
</dbReference>
<evidence type="ECO:0000313" key="4">
    <source>
        <dbReference type="EMBL" id="MBB3171978.1"/>
    </source>
</evidence>
<accession>A0A7W5GR65</accession>
<organism evidence="4 5">
    <name type="scientific">Parvibacter caecicola</name>
    <dbReference type="NCBI Taxonomy" id="747645"/>
    <lineage>
        <taxon>Bacteria</taxon>
        <taxon>Bacillati</taxon>
        <taxon>Actinomycetota</taxon>
        <taxon>Coriobacteriia</taxon>
        <taxon>Coriobacteriales</taxon>
        <taxon>Coriobacteriaceae</taxon>
        <taxon>Parvibacter</taxon>
    </lineage>
</organism>
<dbReference type="GO" id="GO:0008173">
    <property type="term" value="F:RNA methyltransferase activity"/>
    <property type="evidence" value="ECO:0007669"/>
    <property type="project" value="InterPro"/>
</dbReference>
<keyword evidence="2" id="KW-0808">Transferase</keyword>
<dbReference type="CDD" id="cd18095">
    <property type="entry name" value="SpoU-like_rRNA-MTase"/>
    <property type="match status" value="1"/>
</dbReference>
<evidence type="ECO:0000256" key="1">
    <source>
        <dbReference type="ARBA" id="ARBA00022603"/>
    </source>
</evidence>
<dbReference type="InterPro" id="IPR029028">
    <property type="entry name" value="Alpha/beta_knot_MTases"/>
</dbReference>
<dbReference type="SUPFAM" id="SSF75217">
    <property type="entry name" value="alpha/beta knot"/>
    <property type="match status" value="1"/>
</dbReference>
<dbReference type="InterPro" id="IPR029026">
    <property type="entry name" value="tRNA_m1G_MTases_N"/>
</dbReference>
<evidence type="ECO:0000313" key="5">
    <source>
        <dbReference type="Proteomes" id="UP000530850"/>
    </source>
</evidence>
<evidence type="ECO:0000259" key="3">
    <source>
        <dbReference type="Pfam" id="PF00588"/>
    </source>
</evidence>
<dbReference type="GO" id="GO:0006396">
    <property type="term" value="P:RNA processing"/>
    <property type="evidence" value="ECO:0007669"/>
    <property type="project" value="InterPro"/>
</dbReference>
<protein>
    <submittedName>
        <fullName evidence="4">tRNA G18 (Ribose-2'-O)-methylase SpoU</fullName>
    </submittedName>
</protein>
<comment type="caution">
    <text evidence="4">The sequence shown here is derived from an EMBL/GenBank/DDBJ whole genome shotgun (WGS) entry which is preliminary data.</text>
</comment>